<organism evidence="1 2">
    <name type="scientific">Delftia acidovorans</name>
    <name type="common">Pseudomonas acidovorans</name>
    <name type="synonym">Comamonas acidovorans</name>
    <dbReference type="NCBI Taxonomy" id="80866"/>
    <lineage>
        <taxon>Bacteria</taxon>
        <taxon>Pseudomonadati</taxon>
        <taxon>Pseudomonadota</taxon>
        <taxon>Betaproteobacteria</taxon>
        <taxon>Burkholderiales</taxon>
        <taxon>Comamonadaceae</taxon>
        <taxon>Delftia</taxon>
    </lineage>
</organism>
<name>A0A7T2S678_DELAC</name>
<sequence>MQYAIFDTGPGFLQWMGEASDPVSAIKALHEEAKEFGADDQDPAEAFIVIYELQDQEVAKLDELLTKGEHIYQDFEDEGQEFTLAEVRKIAGL</sequence>
<accession>A0A7T2S678</accession>
<protein>
    <submittedName>
        <fullName evidence="1">Uncharacterized protein</fullName>
    </submittedName>
</protein>
<evidence type="ECO:0000313" key="1">
    <source>
        <dbReference type="EMBL" id="QPS09634.1"/>
    </source>
</evidence>
<evidence type="ECO:0000313" key="2">
    <source>
        <dbReference type="Proteomes" id="UP000594778"/>
    </source>
</evidence>
<gene>
    <name evidence="1" type="ORF">I6G66_06320</name>
</gene>
<dbReference type="RefSeq" id="WP_099733849.1">
    <property type="nucleotide sequence ID" value="NZ_CBDHEQ010000002.1"/>
</dbReference>
<dbReference type="AlphaFoldDB" id="A0A7T2S678"/>
<reference evidence="1 2" key="1">
    <citation type="submission" date="2020-12" db="EMBL/GenBank/DDBJ databases">
        <title>FDA dAtabase for Regulatory Grade micrObial Sequences (FDA-ARGOS): Supporting development and validation of Infectious Disease Dx tests.</title>
        <authorList>
            <person name="Sproer C."/>
            <person name="Gronow S."/>
            <person name="Severitt S."/>
            <person name="Schroder I."/>
            <person name="Tallon L."/>
            <person name="Sadzewicz L."/>
            <person name="Zhao X."/>
            <person name="Boylan J."/>
            <person name="Ott S."/>
            <person name="Bowen H."/>
            <person name="Vavikolanu K."/>
            <person name="Mehta A."/>
            <person name="Aluvathingal J."/>
            <person name="Nadendla S."/>
            <person name="Lowell S."/>
            <person name="Myers T."/>
            <person name="Yan Y."/>
            <person name="Sichtig H."/>
        </authorList>
    </citation>
    <scope>NUCLEOTIDE SEQUENCE [LARGE SCALE GENOMIC DNA]</scope>
    <source>
        <strain evidence="1 2">FDAARGOS_909</strain>
    </source>
</reference>
<proteinExistence type="predicted"/>
<dbReference type="Proteomes" id="UP000594778">
    <property type="component" value="Chromosome"/>
</dbReference>
<dbReference type="EMBL" id="CP065668">
    <property type="protein sequence ID" value="QPS09634.1"/>
    <property type="molecule type" value="Genomic_DNA"/>
</dbReference>